<accession>D8S8R6</accession>
<dbReference type="SUPFAM" id="SSF56399">
    <property type="entry name" value="ADP-ribosylation"/>
    <property type="match status" value="1"/>
</dbReference>
<keyword evidence="4" id="KW-0808">Transferase</keyword>
<gene>
    <name evidence="7" type="ORF">SELMODRAFT_111206</name>
</gene>
<dbReference type="EMBL" id="GL377607">
    <property type="protein sequence ID" value="EFJ19213.1"/>
    <property type="molecule type" value="Genomic_DNA"/>
</dbReference>
<dbReference type="InParanoid" id="D8S8R6"/>
<organism evidence="8">
    <name type="scientific">Selaginella moellendorffii</name>
    <name type="common">Spikemoss</name>
    <dbReference type="NCBI Taxonomy" id="88036"/>
    <lineage>
        <taxon>Eukaryota</taxon>
        <taxon>Viridiplantae</taxon>
        <taxon>Streptophyta</taxon>
        <taxon>Embryophyta</taxon>
        <taxon>Tracheophyta</taxon>
        <taxon>Lycopodiopsida</taxon>
        <taxon>Selaginellales</taxon>
        <taxon>Selaginellaceae</taxon>
        <taxon>Selaginella</taxon>
    </lineage>
</organism>
<comment type="similarity">
    <text evidence="2">Belongs to the KptA/TPT1 family.</text>
</comment>
<keyword evidence="8" id="KW-1185">Reference proteome</keyword>
<dbReference type="PANTHER" id="PTHR12684">
    <property type="entry name" value="PUTATIVE PHOSPHOTRANSFERASE"/>
    <property type="match status" value="1"/>
</dbReference>
<evidence type="ECO:0000313" key="8">
    <source>
        <dbReference type="Proteomes" id="UP000001514"/>
    </source>
</evidence>
<dbReference type="InterPro" id="IPR042080">
    <property type="entry name" value="RNA_2'-PTrans_N"/>
</dbReference>
<sequence length="204" mass="22991">MEVPSLSKTIAWVLRHGAVKMDLKIRSNGYCSIKDLLEMDVKIGGGIPLSSFTVADVMSMVACDPKQRFSTIEEEDDQLYIRANQGHTMDAVQTAELLREIKSADEVPMCVHGTFRNNFRGIRKTGLKRMKRNHVHFATGLPQDGVISGMKSKCEVLIYLDLAKAMKDGMKFFMSENGVVLTEGFDGVVPREYFEKIMYITKEE</sequence>
<dbReference type="eggNOG" id="KOG2278">
    <property type="taxonomic scope" value="Eukaryota"/>
</dbReference>
<dbReference type="GO" id="GO:0006388">
    <property type="term" value="P:tRNA splicing, via endonucleolytic cleavage and ligation"/>
    <property type="evidence" value="ECO:0000318"/>
    <property type="project" value="GO_Central"/>
</dbReference>
<name>D8S8R6_SELML</name>
<evidence type="ECO:0000256" key="6">
    <source>
        <dbReference type="ARBA" id="ARBA00047949"/>
    </source>
</evidence>
<dbReference type="InterPro" id="IPR002745">
    <property type="entry name" value="Ptrans_KptA/Tpt1"/>
</dbReference>
<dbReference type="OrthoDB" id="419694at2759"/>
<dbReference type="EC" id="2.7.1.160" evidence="3"/>
<keyword evidence="5" id="KW-0520">NAD</keyword>
<evidence type="ECO:0000256" key="4">
    <source>
        <dbReference type="ARBA" id="ARBA00022679"/>
    </source>
</evidence>
<comment type="catalytic activity">
    <reaction evidence="6">
        <text>2'-phospho-[ligated tRNA] + NAD(+) = mature tRNA + ADP-alpha-D-ribose 1'',2''-cyclic phosphate + nicotinamide</text>
        <dbReference type="Rhea" id="RHEA:23324"/>
        <dbReference type="Rhea" id="RHEA-COMP:11106"/>
        <dbReference type="Rhea" id="RHEA-COMP:11107"/>
        <dbReference type="ChEBI" id="CHEBI:17154"/>
        <dbReference type="ChEBI" id="CHEBI:57540"/>
        <dbReference type="ChEBI" id="CHEBI:76596"/>
        <dbReference type="ChEBI" id="CHEBI:82883"/>
        <dbReference type="ChEBI" id="CHEBI:85027"/>
        <dbReference type="EC" id="2.7.1.160"/>
    </reaction>
</comment>
<evidence type="ECO:0000256" key="1">
    <source>
        <dbReference type="ARBA" id="ARBA00003343"/>
    </source>
</evidence>
<dbReference type="AlphaFoldDB" id="D8S8R6"/>
<proteinExistence type="inferred from homology"/>
<dbReference type="Pfam" id="PF01885">
    <property type="entry name" value="PTS_2-RNA"/>
    <property type="match status" value="1"/>
</dbReference>
<dbReference type="Gramene" id="EFJ19213">
    <property type="protein sequence ID" value="EFJ19213"/>
    <property type="gene ID" value="SELMODRAFT_111206"/>
</dbReference>
<dbReference type="Gene3D" id="3.20.170.30">
    <property type="match status" value="1"/>
</dbReference>
<protein>
    <recommendedName>
        <fullName evidence="3">2'-phosphotransferase</fullName>
        <ecNumber evidence="3">2.7.1.160</ecNumber>
    </recommendedName>
</protein>
<comment type="function">
    <text evidence="1">Catalyzes the last step of tRNA splicing, the transfer of the splice junction 2'-phosphate from ligated tRNA to NAD to produce ADP-ribose 1''-2'' cyclic phosphate.</text>
</comment>
<evidence type="ECO:0000256" key="2">
    <source>
        <dbReference type="ARBA" id="ARBA00009836"/>
    </source>
</evidence>
<evidence type="ECO:0000256" key="5">
    <source>
        <dbReference type="ARBA" id="ARBA00023027"/>
    </source>
</evidence>
<reference evidence="7 8" key="1">
    <citation type="journal article" date="2011" name="Science">
        <title>The Selaginella genome identifies genetic changes associated with the evolution of vascular plants.</title>
        <authorList>
            <person name="Banks J.A."/>
            <person name="Nishiyama T."/>
            <person name="Hasebe M."/>
            <person name="Bowman J.L."/>
            <person name="Gribskov M."/>
            <person name="dePamphilis C."/>
            <person name="Albert V.A."/>
            <person name="Aono N."/>
            <person name="Aoyama T."/>
            <person name="Ambrose B.A."/>
            <person name="Ashton N.W."/>
            <person name="Axtell M.J."/>
            <person name="Barker E."/>
            <person name="Barker M.S."/>
            <person name="Bennetzen J.L."/>
            <person name="Bonawitz N.D."/>
            <person name="Chapple C."/>
            <person name="Cheng C."/>
            <person name="Correa L.G."/>
            <person name="Dacre M."/>
            <person name="DeBarry J."/>
            <person name="Dreyer I."/>
            <person name="Elias M."/>
            <person name="Engstrom E.M."/>
            <person name="Estelle M."/>
            <person name="Feng L."/>
            <person name="Finet C."/>
            <person name="Floyd S.K."/>
            <person name="Frommer W.B."/>
            <person name="Fujita T."/>
            <person name="Gramzow L."/>
            <person name="Gutensohn M."/>
            <person name="Harholt J."/>
            <person name="Hattori M."/>
            <person name="Heyl A."/>
            <person name="Hirai T."/>
            <person name="Hiwatashi Y."/>
            <person name="Ishikawa M."/>
            <person name="Iwata M."/>
            <person name="Karol K.G."/>
            <person name="Koehler B."/>
            <person name="Kolukisaoglu U."/>
            <person name="Kubo M."/>
            <person name="Kurata T."/>
            <person name="Lalonde S."/>
            <person name="Li K."/>
            <person name="Li Y."/>
            <person name="Litt A."/>
            <person name="Lyons E."/>
            <person name="Manning G."/>
            <person name="Maruyama T."/>
            <person name="Michael T.P."/>
            <person name="Mikami K."/>
            <person name="Miyazaki S."/>
            <person name="Morinaga S."/>
            <person name="Murata T."/>
            <person name="Mueller-Roeber B."/>
            <person name="Nelson D.R."/>
            <person name="Obara M."/>
            <person name="Oguri Y."/>
            <person name="Olmstead R.G."/>
            <person name="Onodera N."/>
            <person name="Petersen B.L."/>
            <person name="Pils B."/>
            <person name="Prigge M."/>
            <person name="Rensing S.A."/>
            <person name="Riano-Pachon D.M."/>
            <person name="Roberts A.W."/>
            <person name="Sato Y."/>
            <person name="Scheller H.V."/>
            <person name="Schulz B."/>
            <person name="Schulz C."/>
            <person name="Shakirov E.V."/>
            <person name="Shibagaki N."/>
            <person name="Shinohara N."/>
            <person name="Shippen D.E."/>
            <person name="Soerensen I."/>
            <person name="Sotooka R."/>
            <person name="Sugimoto N."/>
            <person name="Sugita M."/>
            <person name="Sumikawa N."/>
            <person name="Tanurdzic M."/>
            <person name="Theissen G."/>
            <person name="Ulvskov P."/>
            <person name="Wakazuki S."/>
            <person name="Weng J.K."/>
            <person name="Willats W.W."/>
            <person name="Wipf D."/>
            <person name="Wolf P.G."/>
            <person name="Yang L."/>
            <person name="Zimmer A.D."/>
            <person name="Zhu Q."/>
            <person name="Mitros T."/>
            <person name="Hellsten U."/>
            <person name="Loque D."/>
            <person name="Otillar R."/>
            <person name="Salamov A."/>
            <person name="Schmutz J."/>
            <person name="Shapiro H."/>
            <person name="Lindquist E."/>
            <person name="Lucas S."/>
            <person name="Rokhsar D."/>
            <person name="Grigoriev I.V."/>
        </authorList>
    </citation>
    <scope>NUCLEOTIDE SEQUENCE [LARGE SCALE GENOMIC DNA]</scope>
</reference>
<dbReference type="InterPro" id="IPR042081">
    <property type="entry name" value="RNA_2'-PTrans_C"/>
</dbReference>
<dbReference type="Proteomes" id="UP000001514">
    <property type="component" value="Unassembled WGS sequence"/>
</dbReference>
<dbReference type="PANTHER" id="PTHR12684:SF2">
    <property type="entry name" value="TRNA 2'-PHOSPHOTRANSFERASE 1"/>
    <property type="match status" value="1"/>
</dbReference>
<dbReference type="HOGENOM" id="CLU_052998_1_1_1"/>
<dbReference type="GO" id="GO:0000215">
    <property type="term" value="F:tRNA 2'-phosphotransferase activity"/>
    <property type="evidence" value="ECO:0000318"/>
    <property type="project" value="GO_Central"/>
</dbReference>
<evidence type="ECO:0000256" key="3">
    <source>
        <dbReference type="ARBA" id="ARBA00012007"/>
    </source>
</evidence>
<dbReference type="Gene3D" id="1.10.10.970">
    <property type="entry name" value="RNA 2'-phosphotransferase, Tpt1/KptA family, N-terminal domain"/>
    <property type="match status" value="1"/>
</dbReference>
<evidence type="ECO:0000313" key="7">
    <source>
        <dbReference type="EMBL" id="EFJ19213.1"/>
    </source>
</evidence>
<dbReference type="KEGG" id="smo:SELMODRAFT_111206"/>